<keyword evidence="6" id="KW-1185">Reference proteome</keyword>
<dbReference type="GO" id="GO:0005829">
    <property type="term" value="C:cytosol"/>
    <property type="evidence" value="ECO:0007669"/>
    <property type="project" value="TreeGrafter"/>
</dbReference>
<dbReference type="InterPro" id="IPR000648">
    <property type="entry name" value="Oxysterol-bd"/>
</dbReference>
<keyword evidence="3" id="KW-0813">Transport</keyword>
<gene>
    <name evidence="5" type="ORF">JZ751_012963</name>
</gene>
<dbReference type="PANTHER" id="PTHR10972:SF153">
    <property type="entry name" value="OXYSTEROL-BINDING PROTEIN-RELATED PROTEIN 2"/>
    <property type="match status" value="1"/>
</dbReference>
<evidence type="ECO:0000313" key="5">
    <source>
        <dbReference type="EMBL" id="KAG9333243.1"/>
    </source>
</evidence>
<evidence type="ECO:0000313" key="6">
    <source>
        <dbReference type="Proteomes" id="UP000824540"/>
    </source>
</evidence>
<protein>
    <recommendedName>
        <fullName evidence="3">Oxysterol-binding protein</fullName>
    </recommendedName>
</protein>
<dbReference type="GO" id="GO:0005886">
    <property type="term" value="C:plasma membrane"/>
    <property type="evidence" value="ECO:0007669"/>
    <property type="project" value="TreeGrafter"/>
</dbReference>
<dbReference type="InterPro" id="IPR037239">
    <property type="entry name" value="OSBP_sf"/>
</dbReference>
<dbReference type="GO" id="GO:0015485">
    <property type="term" value="F:cholesterol binding"/>
    <property type="evidence" value="ECO:0007669"/>
    <property type="project" value="TreeGrafter"/>
</dbReference>
<evidence type="ECO:0000256" key="3">
    <source>
        <dbReference type="RuleBase" id="RU003845"/>
    </source>
</evidence>
<dbReference type="GO" id="GO:0006869">
    <property type="term" value="P:lipid transport"/>
    <property type="evidence" value="ECO:0007669"/>
    <property type="project" value="UniProtKB-KW"/>
</dbReference>
<feature type="compositionally biased region" description="Basic and acidic residues" evidence="4">
    <location>
        <begin position="520"/>
        <end position="539"/>
    </location>
</feature>
<dbReference type="AlphaFoldDB" id="A0A8T2MZP3"/>
<evidence type="ECO:0000256" key="1">
    <source>
        <dbReference type="ARBA" id="ARBA00023121"/>
    </source>
</evidence>
<comment type="caution">
    <text evidence="5">The sequence shown here is derived from an EMBL/GenBank/DDBJ whole genome shotgun (WGS) entry which is preliminary data.</text>
</comment>
<evidence type="ECO:0000256" key="4">
    <source>
        <dbReference type="SAM" id="MobiDB-lite"/>
    </source>
</evidence>
<dbReference type="PANTHER" id="PTHR10972">
    <property type="entry name" value="OXYSTEROL-BINDING PROTEIN-RELATED"/>
    <property type="match status" value="1"/>
</dbReference>
<feature type="region of interest" description="Disordered" evidence="4">
    <location>
        <begin position="506"/>
        <end position="541"/>
    </location>
</feature>
<accession>A0A8T2MZP3</accession>
<dbReference type="OrthoDB" id="416222at2759"/>
<organism evidence="5 6">
    <name type="scientific">Albula glossodonta</name>
    <name type="common">roundjaw bonefish</name>
    <dbReference type="NCBI Taxonomy" id="121402"/>
    <lineage>
        <taxon>Eukaryota</taxon>
        <taxon>Metazoa</taxon>
        <taxon>Chordata</taxon>
        <taxon>Craniata</taxon>
        <taxon>Vertebrata</taxon>
        <taxon>Euteleostomi</taxon>
        <taxon>Actinopterygii</taxon>
        <taxon>Neopterygii</taxon>
        <taxon>Teleostei</taxon>
        <taxon>Albuliformes</taxon>
        <taxon>Albulidae</taxon>
        <taxon>Albula</taxon>
    </lineage>
</organism>
<keyword evidence="1" id="KW-0446">Lipid-binding</keyword>
<reference evidence="5" key="1">
    <citation type="thesis" date="2021" institute="BYU ScholarsArchive" country="Provo, UT, USA">
        <title>Applications of and Algorithms for Genome Assembly and Genomic Analyses with an Emphasis on Marine Teleosts.</title>
        <authorList>
            <person name="Pickett B.D."/>
        </authorList>
    </citation>
    <scope>NUCLEOTIDE SEQUENCE</scope>
    <source>
        <strain evidence="5">HI-2016</strain>
    </source>
</reference>
<dbReference type="Pfam" id="PF01237">
    <property type="entry name" value="Oxysterol_BP"/>
    <property type="match status" value="3"/>
</dbReference>
<dbReference type="PROSITE" id="PS01013">
    <property type="entry name" value="OSBP"/>
    <property type="match status" value="1"/>
</dbReference>
<dbReference type="SUPFAM" id="SSF144000">
    <property type="entry name" value="Oxysterol-binding protein-like"/>
    <property type="match status" value="2"/>
</dbReference>
<evidence type="ECO:0000256" key="2">
    <source>
        <dbReference type="RuleBase" id="RU003844"/>
    </source>
</evidence>
<dbReference type="Gene3D" id="2.40.160.120">
    <property type="match status" value="2"/>
</dbReference>
<dbReference type="Proteomes" id="UP000824540">
    <property type="component" value="Unassembled WGS sequence"/>
</dbReference>
<dbReference type="InterPro" id="IPR018494">
    <property type="entry name" value="Oxysterol-bd_CS"/>
</dbReference>
<keyword evidence="3" id="KW-0445">Lipid transport</keyword>
<dbReference type="EMBL" id="JAFBMS010000209">
    <property type="protein sequence ID" value="KAG9333243.1"/>
    <property type="molecule type" value="Genomic_DNA"/>
</dbReference>
<sequence length="579" mass="63463">MNGEEEFYDAVTGLESDESYEGVSEASFKDALVFEGGQDDSDTPLQENGVRKRRTSLPAPMFSRNNFSVWGILRKCIGLELSKIAMPIVLNEPLSFLQRISEESEGYRLISEQVSHHPPVSAFHAESLNQDFIHTEAYTWTNPLCCVHNIILGKLWIEQYGTVEIVNHSTGDRCVLNFKPCGMFGKELHRVEGYIQDKNKRKRSVVYGKWTECIWSVDPQEYEAHRKAERKGGSDTRKQKQVGGAMAVTDWDVGRAMAVTDWEVGGAMAVTDWDVGGAMAVTDLEVGGAMAVTDWDVGGAMAVTDWDVGGAMAVTDWEVGGAMAVTDWDVGGAMAVTDWEVGGAMAVTDWEVGGAMAVTDWEVGGTMAVTDWEVGGAMAVTDWEVGGAMAVTDWEVGGAMAVTDWEVGGAMAVTDWEVGGAMAVTDWEVGGAMAVTDWEVGGAMAVTDWEEEELGVEVNEEADDMPEVQETVAVVPGSTLLWRITPRPAHSAEPARCPIMPAHTLPHNASPHAAPYTASAEKERLEEKQRAARRERAKDEEDWSTRWFRTGTNPFTGSQDWLYTGGYFDRNYTDCPDIY</sequence>
<proteinExistence type="inferred from homology"/>
<dbReference type="Gene3D" id="3.30.70.3490">
    <property type="match status" value="1"/>
</dbReference>
<comment type="similarity">
    <text evidence="2">Belongs to the OSBP family.</text>
</comment>
<dbReference type="GO" id="GO:0097038">
    <property type="term" value="C:perinuclear endoplasmic reticulum"/>
    <property type="evidence" value="ECO:0007669"/>
    <property type="project" value="TreeGrafter"/>
</dbReference>
<name>A0A8T2MZP3_9TELE</name>